<feature type="region of interest" description="Disordered" evidence="7">
    <location>
        <begin position="33"/>
        <end position="75"/>
    </location>
</feature>
<feature type="binding site" evidence="6">
    <location>
        <position position="244"/>
    </location>
    <ligand>
        <name>Ca(2+)</name>
        <dbReference type="ChEBI" id="CHEBI:29108"/>
    </ligand>
</feature>
<feature type="binding site" evidence="6">
    <location>
        <position position="313"/>
    </location>
    <ligand>
        <name>Ca(2+)</name>
        <dbReference type="ChEBI" id="CHEBI:29108"/>
    </ligand>
</feature>
<dbReference type="GO" id="GO:0030166">
    <property type="term" value="P:proteoglycan biosynthetic process"/>
    <property type="evidence" value="ECO:0007669"/>
    <property type="project" value="TreeGrafter"/>
</dbReference>
<protein>
    <submittedName>
        <fullName evidence="10">Soluble calcium-activated nucleotidase 1</fullName>
    </submittedName>
</protein>
<evidence type="ECO:0000256" key="5">
    <source>
        <dbReference type="ARBA" id="ARBA00025738"/>
    </source>
</evidence>
<reference evidence="10" key="1">
    <citation type="submission" date="2022-11" db="UniProtKB">
        <authorList>
            <consortium name="WormBaseParasite"/>
        </authorList>
    </citation>
    <scope>IDENTIFICATION</scope>
</reference>
<dbReference type="FunFam" id="2.120.10.100:FF:000001">
    <property type="entry name" value="Soluble calcium-activated nucleotidase 1"/>
    <property type="match status" value="1"/>
</dbReference>
<dbReference type="GO" id="GO:0045134">
    <property type="term" value="F:UDP phosphatase activity"/>
    <property type="evidence" value="ECO:0007669"/>
    <property type="project" value="TreeGrafter"/>
</dbReference>
<proteinExistence type="inferred from homology"/>
<dbReference type="Proteomes" id="UP000887569">
    <property type="component" value="Unplaced"/>
</dbReference>
<keyword evidence="9" id="KW-1185">Reference proteome</keyword>
<feature type="binding site" evidence="6">
    <location>
        <position position="428"/>
    </location>
    <ligand>
        <name>Ca(2+)</name>
        <dbReference type="ChEBI" id="CHEBI:29108"/>
    </ligand>
</feature>
<evidence type="ECO:0000256" key="4">
    <source>
        <dbReference type="ARBA" id="ARBA00022837"/>
    </source>
</evidence>
<evidence type="ECO:0000313" key="9">
    <source>
        <dbReference type="Proteomes" id="UP000887569"/>
    </source>
</evidence>
<organism evidence="9 10">
    <name type="scientific">Parascaris univalens</name>
    <name type="common">Nematode worm</name>
    <dbReference type="NCBI Taxonomy" id="6257"/>
    <lineage>
        <taxon>Eukaryota</taxon>
        <taxon>Metazoa</taxon>
        <taxon>Ecdysozoa</taxon>
        <taxon>Nematoda</taxon>
        <taxon>Chromadorea</taxon>
        <taxon>Rhabditida</taxon>
        <taxon>Spirurina</taxon>
        <taxon>Ascaridomorpha</taxon>
        <taxon>Ascaridoidea</taxon>
        <taxon>Ascarididae</taxon>
        <taxon>Parascaris</taxon>
    </lineage>
</organism>
<feature type="transmembrane region" description="Helical" evidence="8">
    <location>
        <begin position="84"/>
        <end position="103"/>
    </location>
</feature>
<evidence type="ECO:0000256" key="8">
    <source>
        <dbReference type="SAM" id="Phobius"/>
    </source>
</evidence>
<dbReference type="GO" id="GO:0004382">
    <property type="term" value="F:GDP phosphatase activity"/>
    <property type="evidence" value="ECO:0007669"/>
    <property type="project" value="TreeGrafter"/>
</dbReference>
<evidence type="ECO:0000313" key="10">
    <source>
        <dbReference type="WBParaSite" id="PgR015_g033_t02"/>
    </source>
</evidence>
<keyword evidence="8" id="KW-1133">Transmembrane helix</keyword>
<comment type="cofactor">
    <cofactor evidence="1 6">
        <name>Ca(2+)</name>
        <dbReference type="ChEBI" id="CHEBI:29108"/>
    </cofactor>
</comment>
<evidence type="ECO:0000256" key="7">
    <source>
        <dbReference type="SAM" id="MobiDB-lite"/>
    </source>
</evidence>
<dbReference type="Gene3D" id="2.120.10.100">
    <property type="entry name" value="Apyrase"/>
    <property type="match status" value="1"/>
</dbReference>
<dbReference type="AlphaFoldDB" id="A0A915AS19"/>
<keyword evidence="8" id="KW-0472">Membrane</keyword>
<keyword evidence="4 6" id="KW-0106">Calcium</keyword>
<dbReference type="WBParaSite" id="PgR015_g033_t02">
    <property type="protein sequence ID" value="PgR015_g033_t02"/>
    <property type="gene ID" value="PgR015_g033"/>
</dbReference>
<feature type="binding site" evidence="6">
    <location>
        <position position="198"/>
    </location>
    <ligand>
        <name>Ca(2+)</name>
        <dbReference type="ChEBI" id="CHEBI:29108"/>
    </ligand>
</feature>
<feature type="binding site" evidence="6">
    <location>
        <position position="374"/>
    </location>
    <ligand>
        <name>Ca(2+)</name>
        <dbReference type="ChEBI" id="CHEBI:29108"/>
    </ligand>
</feature>
<sequence length="433" mass="48502">MDDWFPKIKDIFIFVFSRSELHRQVTLSPAMRMGDDSFSATREGENPKVSAMPKGNSNATGPSRTSIPHRLSASSSGRWSTTSLIVVTALTTMLIASFISLTLKMQQPGCDRSPYNTSQLGKVIKLDDGSRVYEVVVVTDLDHDSKDATGKNWYSYIKRGVITINKELSKASVVWQDGKEIILRSSLAAGGRSMELSDLVIFDGNLLSIDDRTGIVYKIVGDKAMPWVLLVDGAGNETKGFKGEWLTVKDGELWAGGLGKEWTTTEGVFVNRNPMWVKRITNDGCVRHVNWEEPYKQLRGAIGIHYPGYMIHESAQWSTVHRKWFFMPRRASKLMYTEAEDESRGTNYLLTASEDFSHVDARQVGKQNGPRGFSAFQFVPETKDQIIVALKSEEKDGVPVATYITIFDFQSGHILLDEQPLQGKYKYEGIAFV</sequence>
<dbReference type="GO" id="GO:0005509">
    <property type="term" value="F:calcium ion binding"/>
    <property type="evidence" value="ECO:0007669"/>
    <property type="project" value="InterPro"/>
</dbReference>
<evidence type="ECO:0000256" key="1">
    <source>
        <dbReference type="ARBA" id="ARBA00001913"/>
    </source>
</evidence>
<feature type="binding site" evidence="6">
    <location>
        <position position="197"/>
    </location>
    <ligand>
        <name>Ca(2+)</name>
        <dbReference type="ChEBI" id="CHEBI:29108"/>
    </ligand>
</feature>
<evidence type="ECO:0000256" key="6">
    <source>
        <dbReference type="PIRSR" id="PIRSR609283-1"/>
    </source>
</evidence>
<evidence type="ECO:0000256" key="2">
    <source>
        <dbReference type="ARBA" id="ARBA00022723"/>
    </source>
</evidence>
<name>A0A915AS19_PARUN</name>
<comment type="similarity">
    <text evidence="5">Belongs to the apyrase family.</text>
</comment>
<evidence type="ECO:0000256" key="3">
    <source>
        <dbReference type="ARBA" id="ARBA00022801"/>
    </source>
</evidence>
<keyword evidence="2 6" id="KW-0479">Metal-binding</keyword>
<keyword evidence="3" id="KW-0378">Hydrolase</keyword>
<dbReference type="SUPFAM" id="SSF101887">
    <property type="entry name" value="Apyrase"/>
    <property type="match status" value="1"/>
</dbReference>
<dbReference type="PANTHER" id="PTHR13023">
    <property type="entry name" value="APYRASE"/>
    <property type="match status" value="1"/>
</dbReference>
<dbReference type="PANTHER" id="PTHR13023:SF3">
    <property type="entry name" value="SOLUBLE CALCIUM-ACTIVATED NUCLEOTIDASE 1"/>
    <property type="match status" value="1"/>
</dbReference>
<accession>A0A915AS19</accession>
<dbReference type="InterPro" id="IPR036258">
    <property type="entry name" value="Apyrase_sf"/>
</dbReference>
<keyword evidence="8" id="KW-0812">Transmembrane</keyword>
<dbReference type="Pfam" id="PF06079">
    <property type="entry name" value="Apyrase"/>
    <property type="match status" value="1"/>
</dbReference>
<feature type="compositionally biased region" description="Polar residues" evidence="7">
    <location>
        <begin position="55"/>
        <end position="66"/>
    </location>
</feature>
<dbReference type="InterPro" id="IPR009283">
    <property type="entry name" value="Apyrase"/>
</dbReference>